<accession>A0ABT4RSX1</accession>
<protein>
    <submittedName>
        <fullName evidence="1">Uncharacterized protein</fullName>
    </submittedName>
</protein>
<name>A0ABT4RSX1_9ACTN</name>
<evidence type="ECO:0000313" key="1">
    <source>
        <dbReference type="EMBL" id="MDA0141679.1"/>
    </source>
</evidence>
<evidence type="ECO:0000313" key="2">
    <source>
        <dbReference type="Proteomes" id="UP001147700"/>
    </source>
</evidence>
<reference evidence="1" key="1">
    <citation type="submission" date="2022-10" db="EMBL/GenBank/DDBJ databases">
        <title>The WGS of Solirubrobacter sp. CPCC 204708.</title>
        <authorList>
            <person name="Jiang Z."/>
        </authorList>
    </citation>
    <scope>NUCLEOTIDE SEQUENCE</scope>
    <source>
        <strain evidence="1">CPCC 204708</strain>
    </source>
</reference>
<proteinExistence type="predicted"/>
<gene>
    <name evidence="1" type="ORF">OJ962_29580</name>
</gene>
<keyword evidence="2" id="KW-1185">Reference proteome</keyword>
<dbReference type="RefSeq" id="WP_270006794.1">
    <property type="nucleotide sequence ID" value="NZ_JAPCID010000062.1"/>
</dbReference>
<organism evidence="1 2">
    <name type="scientific">Solirubrobacter deserti</name>
    <dbReference type="NCBI Taxonomy" id="2282478"/>
    <lineage>
        <taxon>Bacteria</taxon>
        <taxon>Bacillati</taxon>
        <taxon>Actinomycetota</taxon>
        <taxon>Thermoleophilia</taxon>
        <taxon>Solirubrobacterales</taxon>
        <taxon>Solirubrobacteraceae</taxon>
        <taxon>Solirubrobacter</taxon>
    </lineage>
</organism>
<sequence length="50" mass="5329">MLAVTGLVFAPLHGRLERAASKPALLVLVRANWLRTTAWTAQVACAATLV</sequence>
<dbReference type="EMBL" id="JAPCID010000062">
    <property type="protein sequence ID" value="MDA0141679.1"/>
    <property type="molecule type" value="Genomic_DNA"/>
</dbReference>
<comment type="caution">
    <text evidence="1">The sequence shown here is derived from an EMBL/GenBank/DDBJ whole genome shotgun (WGS) entry which is preliminary data.</text>
</comment>
<dbReference type="Proteomes" id="UP001147700">
    <property type="component" value="Unassembled WGS sequence"/>
</dbReference>